<dbReference type="InterPro" id="IPR006501">
    <property type="entry name" value="Pectinesterase_inhib_dom"/>
</dbReference>
<reference evidence="5 6" key="1">
    <citation type="submission" date="2024-11" db="EMBL/GenBank/DDBJ databases">
        <title>Chromosome-level genome assembly of Eucalyptus globulus Labill. provides insights into its genome evolution.</title>
        <authorList>
            <person name="Li X."/>
        </authorList>
    </citation>
    <scope>NUCLEOTIDE SEQUENCE [LARGE SCALE GENOMIC DNA]</scope>
    <source>
        <strain evidence="5">CL2024</strain>
        <tissue evidence="5">Fresh tender leaves</tissue>
    </source>
</reference>
<dbReference type="CDD" id="cd15801">
    <property type="entry name" value="PMEI-like_1"/>
    <property type="match status" value="1"/>
</dbReference>
<dbReference type="SUPFAM" id="SSF101148">
    <property type="entry name" value="Plant invertase/pectin methylesterase inhibitor"/>
    <property type="match status" value="1"/>
</dbReference>
<feature type="domain" description="Pectinesterase inhibitor" evidence="4">
    <location>
        <begin position="41"/>
        <end position="191"/>
    </location>
</feature>
<protein>
    <recommendedName>
        <fullName evidence="4">Pectinesterase inhibitor domain-containing protein</fullName>
    </recommendedName>
</protein>
<dbReference type="Pfam" id="PF04043">
    <property type="entry name" value="PMEI"/>
    <property type="match status" value="1"/>
</dbReference>
<name>A0ABD3L450_EUCGL</name>
<evidence type="ECO:0000313" key="6">
    <source>
        <dbReference type="Proteomes" id="UP001634007"/>
    </source>
</evidence>
<keyword evidence="6" id="KW-1185">Reference proteome</keyword>
<dbReference type="Gene3D" id="1.20.140.40">
    <property type="entry name" value="Invertase/pectin methylesterase inhibitor family protein"/>
    <property type="match status" value="1"/>
</dbReference>
<gene>
    <name evidence="5" type="ORF">ACJRO7_013816</name>
</gene>
<dbReference type="Proteomes" id="UP001634007">
    <property type="component" value="Unassembled WGS sequence"/>
</dbReference>
<evidence type="ECO:0000313" key="5">
    <source>
        <dbReference type="EMBL" id="KAL3744606.1"/>
    </source>
</evidence>
<dbReference type="PANTHER" id="PTHR31080:SF291">
    <property type="entry name" value="OS08G0541800 PROTEIN"/>
    <property type="match status" value="1"/>
</dbReference>
<evidence type="ECO:0000256" key="3">
    <source>
        <dbReference type="SAM" id="SignalP"/>
    </source>
</evidence>
<dbReference type="InterPro" id="IPR051955">
    <property type="entry name" value="PME_Inhibitor"/>
</dbReference>
<proteinExistence type="inferred from homology"/>
<keyword evidence="1 3" id="KW-0732">Signal</keyword>
<feature type="signal peptide" evidence="3">
    <location>
        <begin position="1"/>
        <end position="31"/>
    </location>
</feature>
<evidence type="ECO:0000256" key="2">
    <source>
        <dbReference type="ARBA" id="ARBA00038471"/>
    </source>
</evidence>
<feature type="chain" id="PRO_5044748438" description="Pectinesterase inhibitor domain-containing protein" evidence="3">
    <location>
        <begin position="32"/>
        <end position="196"/>
    </location>
</feature>
<evidence type="ECO:0000259" key="4">
    <source>
        <dbReference type="SMART" id="SM00856"/>
    </source>
</evidence>
<dbReference type="InterPro" id="IPR035513">
    <property type="entry name" value="Invertase/methylesterase_inhib"/>
</dbReference>
<comment type="similarity">
    <text evidence="2">Belongs to the PMEI family.</text>
</comment>
<dbReference type="PANTHER" id="PTHR31080">
    <property type="entry name" value="PECTINESTERASE INHIBITOR-LIKE"/>
    <property type="match status" value="1"/>
</dbReference>
<dbReference type="SMART" id="SM00856">
    <property type="entry name" value="PMEI"/>
    <property type="match status" value="1"/>
</dbReference>
<dbReference type="EMBL" id="JBJKBG010000003">
    <property type="protein sequence ID" value="KAL3744606.1"/>
    <property type="molecule type" value="Genomic_DNA"/>
</dbReference>
<evidence type="ECO:0000256" key="1">
    <source>
        <dbReference type="ARBA" id="ARBA00022729"/>
    </source>
</evidence>
<accession>A0ABD3L450</accession>
<organism evidence="5 6">
    <name type="scientific">Eucalyptus globulus</name>
    <name type="common">Tasmanian blue gum</name>
    <dbReference type="NCBI Taxonomy" id="34317"/>
    <lineage>
        <taxon>Eukaryota</taxon>
        <taxon>Viridiplantae</taxon>
        <taxon>Streptophyta</taxon>
        <taxon>Embryophyta</taxon>
        <taxon>Tracheophyta</taxon>
        <taxon>Spermatophyta</taxon>
        <taxon>Magnoliopsida</taxon>
        <taxon>eudicotyledons</taxon>
        <taxon>Gunneridae</taxon>
        <taxon>Pentapetalae</taxon>
        <taxon>rosids</taxon>
        <taxon>malvids</taxon>
        <taxon>Myrtales</taxon>
        <taxon>Myrtaceae</taxon>
        <taxon>Myrtoideae</taxon>
        <taxon>Eucalypteae</taxon>
        <taxon>Eucalyptus</taxon>
    </lineage>
</organism>
<dbReference type="AlphaFoldDB" id="A0ABD3L450"/>
<sequence>MASRIPSSKKAFTFIVTTITIVDFVLRASSAVSAVDDSSPNRGDLVSAACSHTLYFNICVSSLRSDPRTDVTVDLAGLATIALDQSIAHGERTISVIVDALRANGSSGADQSMLRCLSDCNEEYSDAVASLKESARAMKERDFDTVNSLVSAAMTDSGTCKDGLKEMAIYDSSLSQRNKRFFKLCSNFLAISRLLI</sequence>
<dbReference type="NCBIfam" id="TIGR01614">
    <property type="entry name" value="PME_inhib"/>
    <property type="match status" value="1"/>
</dbReference>
<comment type="caution">
    <text evidence="5">The sequence shown here is derived from an EMBL/GenBank/DDBJ whole genome shotgun (WGS) entry which is preliminary data.</text>
</comment>